<dbReference type="eggNOG" id="KOG4157">
    <property type="taxonomic scope" value="Eukaryota"/>
</dbReference>
<dbReference type="Proteomes" id="UP000014071">
    <property type="component" value="Unassembled WGS sequence"/>
</dbReference>
<dbReference type="InterPro" id="IPR018535">
    <property type="entry name" value="DUF1996"/>
</dbReference>
<sequence>MKTSRVDPIVSPGQLSSHVHNFVGVNGVDANTTTVEALDEASSCTTAILTDDKSSYWAPQLYTYNTNGTFSPVLLSFVNTYYLMRGNTDITAFPRGLKMVAGNAKATGPAATKQLQDAVSFVCLDYTSGSKRTGSFPQTVCPQGLRTQIVFPSCWNGKSMYEKDMSHVVYPKGNAANSGTCPDSHAIRLPTLFYEFIWNVGKTNNLDNSSWVLANGDALGYSFHADFFANWNETTLQAAIDECSGPLNGNIEKCPPLARSINRKAASACRGQSTEPLTGALAYLPGCNIVYNGPNAGRGLAPGCDPSKVSNMPAGGIASGKSTGSNVAARSNAIAKLQATRSSNRMYTISANISDSVTQAESHSKAKRYNGTSNRKRQHATRLPNSH</sequence>
<dbReference type="EMBL" id="DF238799">
    <property type="protein sequence ID" value="GAC96005.1"/>
    <property type="molecule type" value="Genomic_DNA"/>
</dbReference>
<evidence type="ECO:0000256" key="1">
    <source>
        <dbReference type="SAM" id="MobiDB-lite"/>
    </source>
</evidence>
<dbReference type="RefSeq" id="XP_012189592.1">
    <property type="nucleotide sequence ID" value="XM_012334202.1"/>
</dbReference>
<feature type="domain" description="DUF1996" evidence="2">
    <location>
        <begin position="7"/>
        <end position="231"/>
    </location>
</feature>
<name>R9PD40_PSEHS</name>
<keyword evidence="4" id="KW-1185">Reference proteome</keyword>
<evidence type="ECO:0000259" key="2">
    <source>
        <dbReference type="Pfam" id="PF09362"/>
    </source>
</evidence>
<dbReference type="Pfam" id="PF09362">
    <property type="entry name" value="DUF1996"/>
    <property type="match status" value="1"/>
</dbReference>
<protein>
    <recommendedName>
        <fullName evidence="2">DUF1996 domain-containing protein</fullName>
    </recommendedName>
</protein>
<dbReference type="PANTHER" id="PTHR43662:SF3">
    <property type="entry name" value="DOMAIN PROTEIN, PUTATIVE (AFU_ORTHOLOGUE AFUA_6G11970)-RELATED"/>
    <property type="match status" value="1"/>
</dbReference>
<dbReference type="STRING" id="1305764.R9PD40"/>
<proteinExistence type="predicted"/>
<gene>
    <name evidence="3" type="ORF">PHSY_003584</name>
</gene>
<dbReference type="HOGENOM" id="CLU_014722_7_0_1"/>
<dbReference type="AlphaFoldDB" id="R9PD40"/>
<reference evidence="4" key="1">
    <citation type="journal article" date="2013" name="Genome Announc.">
        <title>Draft genome sequence of the basidiomycetous yeast-like fungus Pseudozyma hubeiensis SY62, which produces an abundant amount of the biosurfactant mannosylerythritol lipids.</title>
        <authorList>
            <person name="Konishi M."/>
            <person name="Hatada Y."/>
            <person name="Horiuchi J."/>
        </authorList>
    </citation>
    <scope>NUCLEOTIDE SEQUENCE [LARGE SCALE GENOMIC DNA]</scope>
    <source>
        <strain evidence="4">SY62</strain>
    </source>
</reference>
<dbReference type="OrthoDB" id="74764at2759"/>
<evidence type="ECO:0000313" key="3">
    <source>
        <dbReference type="EMBL" id="GAC96005.1"/>
    </source>
</evidence>
<feature type="region of interest" description="Disordered" evidence="1">
    <location>
        <begin position="355"/>
        <end position="387"/>
    </location>
</feature>
<accession>R9PD40</accession>
<evidence type="ECO:0000313" key="4">
    <source>
        <dbReference type="Proteomes" id="UP000014071"/>
    </source>
</evidence>
<organism evidence="3 4">
    <name type="scientific">Pseudozyma hubeiensis (strain SY62)</name>
    <name type="common">Yeast</name>
    <dbReference type="NCBI Taxonomy" id="1305764"/>
    <lineage>
        <taxon>Eukaryota</taxon>
        <taxon>Fungi</taxon>
        <taxon>Dikarya</taxon>
        <taxon>Basidiomycota</taxon>
        <taxon>Ustilaginomycotina</taxon>
        <taxon>Ustilaginomycetes</taxon>
        <taxon>Ustilaginales</taxon>
        <taxon>Ustilaginaceae</taxon>
        <taxon>Pseudozyma</taxon>
    </lineage>
</organism>
<dbReference type="PANTHER" id="PTHR43662">
    <property type="match status" value="1"/>
</dbReference>
<dbReference type="GeneID" id="24108871"/>